<comment type="caution">
    <text evidence="9">The sequence shown here is derived from an EMBL/GenBank/DDBJ whole genome shotgun (WGS) entry which is preliminary data.</text>
</comment>
<keyword evidence="7" id="KW-0479">Metal-binding</keyword>
<gene>
    <name evidence="9" type="ORF">ETQ85_06510</name>
</gene>
<dbReference type="GO" id="GO:0005886">
    <property type="term" value="C:plasma membrane"/>
    <property type="evidence" value="ECO:0007669"/>
    <property type="project" value="UniProtKB-SubCell"/>
</dbReference>
<dbReference type="CDD" id="cd06854">
    <property type="entry name" value="GT_WbpL_WbcO_like"/>
    <property type="match status" value="1"/>
</dbReference>
<keyword evidence="5 8" id="KW-1133">Transmembrane helix</keyword>
<comment type="cofactor">
    <cofactor evidence="7">
        <name>Mg(2+)</name>
        <dbReference type="ChEBI" id="CHEBI:18420"/>
    </cofactor>
</comment>
<protein>
    <submittedName>
        <fullName evidence="9">Glycosyltransferase family 4 protein</fullName>
    </submittedName>
</protein>
<dbReference type="GO" id="GO:0016780">
    <property type="term" value="F:phosphotransferase activity, for other substituted phosphate groups"/>
    <property type="evidence" value="ECO:0007669"/>
    <property type="project" value="InterPro"/>
</dbReference>
<feature type="transmembrane region" description="Helical" evidence="8">
    <location>
        <begin position="20"/>
        <end position="38"/>
    </location>
</feature>
<feature type="transmembrane region" description="Helical" evidence="8">
    <location>
        <begin position="245"/>
        <end position="266"/>
    </location>
</feature>
<dbReference type="InterPro" id="IPR000715">
    <property type="entry name" value="Glycosyl_transferase_4"/>
</dbReference>
<feature type="transmembrane region" description="Helical" evidence="8">
    <location>
        <begin position="119"/>
        <end position="136"/>
    </location>
</feature>
<evidence type="ECO:0000313" key="9">
    <source>
        <dbReference type="EMBL" id="TYC60291.1"/>
    </source>
</evidence>
<evidence type="ECO:0000256" key="5">
    <source>
        <dbReference type="ARBA" id="ARBA00022989"/>
    </source>
</evidence>
<evidence type="ECO:0000256" key="4">
    <source>
        <dbReference type="ARBA" id="ARBA00022692"/>
    </source>
</evidence>
<evidence type="ECO:0000256" key="7">
    <source>
        <dbReference type="PIRSR" id="PIRSR600715-1"/>
    </source>
</evidence>
<comment type="subcellular location">
    <subcellularLocation>
        <location evidence="1">Cell membrane</location>
        <topology evidence="1">Multi-pass membrane protein</topology>
    </subcellularLocation>
</comment>
<feature type="transmembrane region" description="Helical" evidence="8">
    <location>
        <begin position="221"/>
        <end position="239"/>
    </location>
</feature>
<evidence type="ECO:0000256" key="1">
    <source>
        <dbReference type="ARBA" id="ARBA00004651"/>
    </source>
</evidence>
<reference evidence="9 10" key="1">
    <citation type="submission" date="2019-01" db="EMBL/GenBank/DDBJ databases">
        <title>Zoogloea oleivorans genome sequencing and assembly.</title>
        <authorList>
            <person name="Tancsics A."/>
            <person name="Farkas M."/>
            <person name="Kriszt B."/>
            <person name="Maroti G."/>
            <person name="Horvath B."/>
        </authorList>
    </citation>
    <scope>NUCLEOTIDE SEQUENCE [LARGE SCALE GENOMIC DNA]</scope>
    <source>
        <strain evidence="9 10">Buc</strain>
    </source>
</reference>
<accession>A0A6C2D2I9</accession>
<proteinExistence type="predicted"/>
<evidence type="ECO:0000256" key="8">
    <source>
        <dbReference type="SAM" id="Phobius"/>
    </source>
</evidence>
<dbReference type="PANTHER" id="PTHR22926:SF3">
    <property type="entry name" value="UNDECAPRENYL-PHOSPHATE ALPHA-N-ACETYLGLUCOSAMINYL 1-PHOSPHATE TRANSFERASE"/>
    <property type="match status" value="1"/>
</dbReference>
<evidence type="ECO:0000256" key="6">
    <source>
        <dbReference type="ARBA" id="ARBA00023136"/>
    </source>
</evidence>
<organism evidence="9 10">
    <name type="scientific">Zoogloea oleivorans</name>
    <dbReference type="NCBI Taxonomy" id="1552750"/>
    <lineage>
        <taxon>Bacteria</taxon>
        <taxon>Pseudomonadati</taxon>
        <taxon>Pseudomonadota</taxon>
        <taxon>Betaproteobacteria</taxon>
        <taxon>Rhodocyclales</taxon>
        <taxon>Zoogloeaceae</taxon>
        <taxon>Zoogloea</taxon>
    </lineage>
</organism>
<dbReference type="Pfam" id="PF00953">
    <property type="entry name" value="Glycos_transf_4"/>
    <property type="match status" value="1"/>
</dbReference>
<dbReference type="GO" id="GO:0046872">
    <property type="term" value="F:metal ion binding"/>
    <property type="evidence" value="ECO:0007669"/>
    <property type="project" value="UniProtKB-KW"/>
</dbReference>
<feature type="binding site" evidence="7">
    <location>
        <position position="87"/>
    </location>
    <ligand>
        <name>Mg(2+)</name>
        <dbReference type="ChEBI" id="CHEBI:18420"/>
    </ligand>
</feature>
<dbReference type="AlphaFoldDB" id="A0A6C2D2I9"/>
<dbReference type="GO" id="GO:0071555">
    <property type="term" value="P:cell wall organization"/>
    <property type="evidence" value="ECO:0007669"/>
    <property type="project" value="TreeGrafter"/>
</dbReference>
<evidence type="ECO:0000256" key="3">
    <source>
        <dbReference type="ARBA" id="ARBA00022679"/>
    </source>
</evidence>
<keyword evidence="6 8" id="KW-0472">Membrane</keyword>
<dbReference type="GO" id="GO:0009103">
    <property type="term" value="P:lipopolysaccharide biosynthetic process"/>
    <property type="evidence" value="ECO:0007669"/>
    <property type="project" value="TreeGrafter"/>
</dbReference>
<dbReference type="Proteomes" id="UP000389128">
    <property type="component" value="Unassembled WGS sequence"/>
</dbReference>
<evidence type="ECO:0000256" key="2">
    <source>
        <dbReference type="ARBA" id="ARBA00022475"/>
    </source>
</evidence>
<sequence>MTGVVASGLTSAVSGGLDRSVGAALVGALLLAALGLVDDRRSVSARVRLLAQLLVAGGFLVMTGPTSGWLAGGLFLVGLVWMANLYNFMDGSDGLAGGMAVFGFSAFAVAAGLAGEAPLAWVCAGIAAAAAGFLCFNFHPARIFMGDVGSVPLGFLAGALGLVGCEAGAWPSWFPLLVFSPFIVDATVTLLQRARRGERVWQAHRTHYYQRMVQMGLGHRGTALSAYGLMLGVALSALGILRVGFSLQCGIITIWLFIYLILGFLIDRAWRRHEATGAPRP</sequence>
<dbReference type="OrthoDB" id="9783652at2"/>
<dbReference type="GO" id="GO:0044038">
    <property type="term" value="P:cell wall macromolecule biosynthetic process"/>
    <property type="evidence" value="ECO:0007669"/>
    <property type="project" value="TreeGrafter"/>
</dbReference>
<keyword evidence="3 9" id="KW-0808">Transferase</keyword>
<keyword evidence="7" id="KW-0460">Magnesium</keyword>
<keyword evidence="10" id="KW-1185">Reference proteome</keyword>
<keyword evidence="4 8" id="KW-0812">Transmembrane</keyword>
<feature type="binding site" evidence="7">
    <location>
        <position position="147"/>
    </location>
    <ligand>
        <name>Mg(2+)</name>
        <dbReference type="ChEBI" id="CHEBI:18420"/>
    </ligand>
</feature>
<name>A0A6C2D2I9_9RHOO</name>
<feature type="transmembrane region" description="Helical" evidence="8">
    <location>
        <begin position="170"/>
        <end position="191"/>
    </location>
</feature>
<feature type="transmembrane region" description="Helical" evidence="8">
    <location>
        <begin position="95"/>
        <end position="113"/>
    </location>
</feature>
<dbReference type="PANTHER" id="PTHR22926">
    <property type="entry name" value="PHOSPHO-N-ACETYLMURAMOYL-PENTAPEPTIDE-TRANSFERASE"/>
    <property type="match status" value="1"/>
</dbReference>
<evidence type="ECO:0000313" key="10">
    <source>
        <dbReference type="Proteomes" id="UP000389128"/>
    </source>
</evidence>
<keyword evidence="2" id="KW-1003">Cell membrane</keyword>
<feature type="transmembrane region" description="Helical" evidence="8">
    <location>
        <begin position="69"/>
        <end position="88"/>
    </location>
</feature>
<dbReference type="EMBL" id="SDKK01000005">
    <property type="protein sequence ID" value="TYC60291.1"/>
    <property type="molecule type" value="Genomic_DNA"/>
</dbReference>